<dbReference type="Gene3D" id="3.40.630.30">
    <property type="match status" value="2"/>
</dbReference>
<evidence type="ECO:0000313" key="3">
    <source>
        <dbReference type="Proteomes" id="UP000283269"/>
    </source>
</evidence>
<accession>A0A409XVG4</accession>
<dbReference type="PANTHER" id="PTHR43792">
    <property type="entry name" value="GNAT FAMILY, PUTATIVE (AFU_ORTHOLOGUE AFUA_3G00765)-RELATED-RELATED"/>
    <property type="match status" value="1"/>
</dbReference>
<dbReference type="SUPFAM" id="SSF55729">
    <property type="entry name" value="Acyl-CoA N-acyltransferases (Nat)"/>
    <property type="match status" value="2"/>
</dbReference>
<dbReference type="PANTHER" id="PTHR43792:SF1">
    <property type="entry name" value="N-ACETYLTRANSFERASE DOMAIN-CONTAINING PROTEIN"/>
    <property type="match status" value="1"/>
</dbReference>
<comment type="caution">
    <text evidence="2">The sequence shown here is derived from an EMBL/GenBank/DDBJ whole genome shotgun (WGS) entry which is preliminary data.</text>
</comment>
<organism evidence="2 3">
    <name type="scientific">Psilocybe cyanescens</name>
    <dbReference type="NCBI Taxonomy" id="93625"/>
    <lineage>
        <taxon>Eukaryota</taxon>
        <taxon>Fungi</taxon>
        <taxon>Dikarya</taxon>
        <taxon>Basidiomycota</taxon>
        <taxon>Agaricomycotina</taxon>
        <taxon>Agaricomycetes</taxon>
        <taxon>Agaricomycetidae</taxon>
        <taxon>Agaricales</taxon>
        <taxon>Agaricineae</taxon>
        <taxon>Strophariaceae</taxon>
        <taxon>Psilocybe</taxon>
    </lineage>
</organism>
<dbReference type="AlphaFoldDB" id="A0A409XVG4"/>
<gene>
    <name evidence="2" type="ORF">CVT25_009551</name>
</gene>
<dbReference type="InterPro" id="IPR016181">
    <property type="entry name" value="Acyl_CoA_acyltransferase"/>
</dbReference>
<keyword evidence="3" id="KW-1185">Reference proteome</keyword>
<dbReference type="EMBL" id="NHYD01000271">
    <property type="protein sequence ID" value="PPQ94696.1"/>
    <property type="molecule type" value="Genomic_DNA"/>
</dbReference>
<evidence type="ECO:0000313" key="2">
    <source>
        <dbReference type="EMBL" id="PPQ94696.1"/>
    </source>
</evidence>
<evidence type="ECO:0000259" key="1">
    <source>
        <dbReference type="PROSITE" id="PS51186"/>
    </source>
</evidence>
<dbReference type="InterPro" id="IPR051531">
    <property type="entry name" value="N-acetyltransferase"/>
</dbReference>
<dbReference type="Pfam" id="PF13302">
    <property type="entry name" value="Acetyltransf_3"/>
    <property type="match status" value="2"/>
</dbReference>
<reference evidence="2 3" key="1">
    <citation type="journal article" date="2018" name="Evol. Lett.">
        <title>Horizontal gene cluster transfer increased hallucinogenic mushroom diversity.</title>
        <authorList>
            <person name="Reynolds H.T."/>
            <person name="Vijayakumar V."/>
            <person name="Gluck-Thaler E."/>
            <person name="Korotkin H.B."/>
            <person name="Matheny P.B."/>
            <person name="Slot J.C."/>
        </authorList>
    </citation>
    <scope>NUCLEOTIDE SEQUENCE [LARGE SCALE GENOMIC DNA]</scope>
    <source>
        <strain evidence="2 3">2631</strain>
    </source>
</reference>
<dbReference type="InParanoid" id="A0A409XVG4"/>
<dbReference type="PROSITE" id="PS51186">
    <property type="entry name" value="GNAT"/>
    <property type="match status" value="1"/>
</dbReference>
<name>A0A409XVG4_PSICY</name>
<dbReference type="Proteomes" id="UP000283269">
    <property type="component" value="Unassembled WGS sequence"/>
</dbReference>
<feature type="domain" description="N-acetyltransferase" evidence="1">
    <location>
        <begin position="206"/>
        <end position="378"/>
    </location>
</feature>
<protein>
    <recommendedName>
        <fullName evidence="1">N-acetyltransferase domain-containing protein</fullName>
    </recommendedName>
</protein>
<dbReference type="OrthoDB" id="630895at2759"/>
<proteinExistence type="predicted"/>
<sequence>MIPTEIWTVRLLLRAVEETDLDAFARWFTDPEVMKYEYYIPQVICTMPPSNFLMRFHRLAAPHTDIGQTKYFIDTTIASPYNGVLDFSVCLSGPTMSSAGLSGFSGCEGVEDSMPMIVIGRVAIRDKKEIEFMLNRQYWGKGFAFEMVDALLKHFWSTEKDADAVKADVDPRNGRSLRLLERLGFMEVGRAKRTFKTHLEIWTERLLLRAVEESDLDAFTKWFTDPEAMKYWSTPPHTDIKQTKDFIDSTIAGPYNGVLDFAVCLPDTTANSEDDHEGAPMPVIGRAGIWDGKEVGFIFNREFWGKGYAFEAVDALLKQFWAINEDPKASVKADVDPRNEGSLRLLKRLGFVVVGTAEKTFETHLGWCDSVYLEAKRPAAT</sequence>
<dbReference type="InterPro" id="IPR000182">
    <property type="entry name" value="GNAT_dom"/>
</dbReference>
<dbReference type="STRING" id="93625.A0A409XVG4"/>
<dbReference type="GO" id="GO:0016747">
    <property type="term" value="F:acyltransferase activity, transferring groups other than amino-acyl groups"/>
    <property type="evidence" value="ECO:0007669"/>
    <property type="project" value="InterPro"/>
</dbReference>